<dbReference type="RefSeq" id="WP_055155035.1">
    <property type="nucleotide sequence ID" value="NZ_CYZU01000066.1"/>
</dbReference>
<gene>
    <name evidence="2" type="ORF">ERS852491_04539</name>
</gene>
<dbReference type="Proteomes" id="UP000095544">
    <property type="component" value="Unassembled WGS sequence"/>
</dbReference>
<dbReference type="EMBL" id="CYZU01000066">
    <property type="protein sequence ID" value="CUP20422.1"/>
    <property type="molecule type" value="Genomic_DNA"/>
</dbReference>
<proteinExistence type="predicted"/>
<sequence length="136" mass="15976">MDKVKLKKYRWNKERIKRIDDHIDILCGKDIDVIHGKVTGSSHNFPYTEVRTTVEMYDPIENDKVNDEIREKQAEKIKLQKECEEVEEYISSIPDRGIKEIFELSFLNGKKQWEVAKAVGYSRGRISQIISGYLKN</sequence>
<dbReference type="SUPFAM" id="SSF88659">
    <property type="entry name" value="Sigma3 and sigma4 domains of RNA polymerase sigma factors"/>
    <property type="match status" value="1"/>
</dbReference>
<dbReference type="STRING" id="39482.ERS852491_04539"/>
<evidence type="ECO:0000256" key="1">
    <source>
        <dbReference type="SAM" id="Coils"/>
    </source>
</evidence>
<accession>A0A174L840</accession>
<dbReference type="OrthoDB" id="2063655at2"/>
<feature type="coiled-coil region" evidence="1">
    <location>
        <begin position="62"/>
        <end position="89"/>
    </location>
</feature>
<name>A0A174L840_9FIRM</name>
<evidence type="ECO:0000313" key="3">
    <source>
        <dbReference type="Proteomes" id="UP000095544"/>
    </source>
</evidence>
<keyword evidence="1" id="KW-0175">Coiled coil</keyword>
<reference evidence="2 3" key="1">
    <citation type="submission" date="2015-09" db="EMBL/GenBank/DDBJ databases">
        <authorList>
            <consortium name="Pathogen Informatics"/>
        </authorList>
    </citation>
    <scope>NUCLEOTIDE SEQUENCE [LARGE SCALE GENOMIC DNA]</scope>
    <source>
        <strain evidence="2 3">2789STDY5834876</strain>
    </source>
</reference>
<organism evidence="2 3">
    <name type="scientific">Faecalicatena contorta</name>
    <dbReference type="NCBI Taxonomy" id="39482"/>
    <lineage>
        <taxon>Bacteria</taxon>
        <taxon>Bacillati</taxon>
        <taxon>Bacillota</taxon>
        <taxon>Clostridia</taxon>
        <taxon>Lachnospirales</taxon>
        <taxon>Lachnospiraceae</taxon>
        <taxon>Faecalicatena</taxon>
    </lineage>
</organism>
<dbReference type="AlphaFoldDB" id="A0A174L840"/>
<dbReference type="InterPro" id="IPR013324">
    <property type="entry name" value="RNA_pol_sigma_r3/r4-like"/>
</dbReference>
<dbReference type="Gene3D" id="1.20.140.160">
    <property type="match status" value="1"/>
</dbReference>
<evidence type="ECO:0000313" key="2">
    <source>
        <dbReference type="EMBL" id="CUP20422.1"/>
    </source>
</evidence>
<protein>
    <submittedName>
        <fullName evidence="2">RNA polymerase sigma factor, sigma-70 family</fullName>
    </submittedName>
</protein>